<accession>A0A5A7RCX5</accession>
<keyword evidence="2" id="KW-0808">Transferase</keyword>
<comment type="caution">
    <text evidence="2">The sequence shown here is derived from an EMBL/GenBank/DDBJ whole genome shotgun (WGS) entry which is preliminary data.</text>
</comment>
<proteinExistence type="predicted"/>
<dbReference type="Proteomes" id="UP000325081">
    <property type="component" value="Unassembled WGS sequence"/>
</dbReference>
<feature type="region of interest" description="Disordered" evidence="1">
    <location>
        <begin position="1"/>
        <end position="91"/>
    </location>
</feature>
<evidence type="ECO:0000313" key="3">
    <source>
        <dbReference type="Proteomes" id="UP000325081"/>
    </source>
</evidence>
<gene>
    <name evidence="2" type="ORF">STAS_33265</name>
</gene>
<name>A0A5A7RCX5_STRAF</name>
<dbReference type="EMBL" id="BKCP01011959">
    <property type="protein sequence ID" value="GER55593.1"/>
    <property type="molecule type" value="Genomic_DNA"/>
</dbReference>
<protein>
    <submittedName>
        <fullName evidence="2">Leucine-rich repeat protein kinase family protein</fullName>
    </submittedName>
</protein>
<evidence type="ECO:0000313" key="2">
    <source>
        <dbReference type="EMBL" id="GER55593.1"/>
    </source>
</evidence>
<keyword evidence="3" id="KW-1185">Reference proteome</keyword>
<dbReference type="AlphaFoldDB" id="A0A5A7RCX5"/>
<reference evidence="3" key="1">
    <citation type="journal article" date="2019" name="Curr. Biol.">
        <title>Genome Sequence of Striga asiatica Provides Insight into the Evolution of Plant Parasitism.</title>
        <authorList>
            <person name="Yoshida S."/>
            <person name="Kim S."/>
            <person name="Wafula E.K."/>
            <person name="Tanskanen J."/>
            <person name="Kim Y.M."/>
            <person name="Honaas L."/>
            <person name="Yang Z."/>
            <person name="Spallek T."/>
            <person name="Conn C.E."/>
            <person name="Ichihashi Y."/>
            <person name="Cheong K."/>
            <person name="Cui S."/>
            <person name="Der J.P."/>
            <person name="Gundlach H."/>
            <person name="Jiao Y."/>
            <person name="Hori C."/>
            <person name="Ishida J.K."/>
            <person name="Kasahara H."/>
            <person name="Kiba T."/>
            <person name="Kim M.S."/>
            <person name="Koo N."/>
            <person name="Laohavisit A."/>
            <person name="Lee Y.H."/>
            <person name="Lumba S."/>
            <person name="McCourt P."/>
            <person name="Mortimer J.C."/>
            <person name="Mutuku J.M."/>
            <person name="Nomura T."/>
            <person name="Sasaki-Sekimoto Y."/>
            <person name="Seto Y."/>
            <person name="Wang Y."/>
            <person name="Wakatake T."/>
            <person name="Sakakibara H."/>
            <person name="Demura T."/>
            <person name="Yamaguchi S."/>
            <person name="Yoneyama K."/>
            <person name="Manabe R.I."/>
            <person name="Nelson D.C."/>
            <person name="Schulman A.H."/>
            <person name="Timko M.P."/>
            <person name="dePamphilis C.W."/>
            <person name="Choi D."/>
            <person name="Shirasu K."/>
        </authorList>
    </citation>
    <scope>NUCLEOTIDE SEQUENCE [LARGE SCALE GENOMIC DNA]</scope>
    <source>
        <strain evidence="3">cv. UVA1</strain>
    </source>
</reference>
<dbReference type="GO" id="GO:0016301">
    <property type="term" value="F:kinase activity"/>
    <property type="evidence" value="ECO:0007669"/>
    <property type="project" value="UniProtKB-KW"/>
</dbReference>
<evidence type="ECO:0000256" key="1">
    <source>
        <dbReference type="SAM" id="MobiDB-lite"/>
    </source>
</evidence>
<sequence length="108" mass="12421">MKPTNTKAEKFGEGRKAKRPNLSPTTPCYQIDDRNRSPWSKAYRKSTAAHTLRSRRGEIQNGLTRRLTREEEAAHPTSIRTSAARPRDAAAPMARRPLLEEGNWIWFF</sequence>
<organism evidence="2 3">
    <name type="scientific">Striga asiatica</name>
    <name type="common">Asiatic witchweed</name>
    <name type="synonym">Buchnera asiatica</name>
    <dbReference type="NCBI Taxonomy" id="4170"/>
    <lineage>
        <taxon>Eukaryota</taxon>
        <taxon>Viridiplantae</taxon>
        <taxon>Streptophyta</taxon>
        <taxon>Embryophyta</taxon>
        <taxon>Tracheophyta</taxon>
        <taxon>Spermatophyta</taxon>
        <taxon>Magnoliopsida</taxon>
        <taxon>eudicotyledons</taxon>
        <taxon>Gunneridae</taxon>
        <taxon>Pentapetalae</taxon>
        <taxon>asterids</taxon>
        <taxon>lamiids</taxon>
        <taxon>Lamiales</taxon>
        <taxon>Orobanchaceae</taxon>
        <taxon>Buchnereae</taxon>
        <taxon>Striga</taxon>
    </lineage>
</organism>
<keyword evidence="2" id="KW-0418">Kinase</keyword>